<feature type="domain" description="KfrA N-terminal DNA-binding" evidence="2">
    <location>
        <begin position="23"/>
        <end position="135"/>
    </location>
</feature>
<dbReference type="Pfam" id="PF11740">
    <property type="entry name" value="KfrA_N"/>
    <property type="match status" value="1"/>
</dbReference>
<organism evidence="3 4">
    <name type="scientific">Azotobacter chroococcum NCIMB 8003</name>
    <dbReference type="NCBI Taxonomy" id="1328314"/>
    <lineage>
        <taxon>Bacteria</taxon>
        <taxon>Pseudomonadati</taxon>
        <taxon>Pseudomonadota</taxon>
        <taxon>Gammaproteobacteria</taxon>
        <taxon>Pseudomonadales</taxon>
        <taxon>Pseudomonadaceae</taxon>
        <taxon>Azotobacter</taxon>
    </lineage>
</organism>
<dbReference type="AlphaFoldDB" id="A0A0C4WUJ6"/>
<keyword evidence="3" id="KW-0614">Plasmid</keyword>
<dbReference type="EMBL" id="CP010419">
    <property type="protein sequence ID" value="AJE23580.1"/>
    <property type="molecule type" value="Genomic_DNA"/>
</dbReference>
<dbReference type="Proteomes" id="UP000068210">
    <property type="component" value="Plasmid pAcX50d"/>
</dbReference>
<keyword evidence="4" id="KW-1185">Reference proteome</keyword>
<accession>A0A0C4WUJ6</accession>
<reference evidence="3 4" key="1">
    <citation type="journal article" date="2015" name="PLoS ONE">
        <title>Azotobacter Genomes: The Genome of Azotobacter chroococcum NCIMB 8003 (ATCC 4412).</title>
        <authorList>
            <person name="Robson R.L."/>
            <person name="Jones R."/>
            <person name="Robson R.M."/>
            <person name="Schwartz A."/>
            <person name="Richardson T.H."/>
        </authorList>
    </citation>
    <scope>NUCLEOTIDE SEQUENCE [LARGE SCALE GENOMIC DNA]</scope>
    <source>
        <strain evidence="3 4">NCIMB 8003</strain>
        <plasmid evidence="4">Plasmid pAcX50d</plasmid>
    </source>
</reference>
<evidence type="ECO:0000256" key="1">
    <source>
        <dbReference type="SAM" id="Coils"/>
    </source>
</evidence>
<geneLocation type="plasmid" evidence="3 4">
    <name>pAcX50d</name>
</geneLocation>
<dbReference type="KEGG" id="acx:Achr_d450"/>
<gene>
    <name evidence="3" type="ORF">Achr_d450</name>
</gene>
<keyword evidence="1" id="KW-0175">Coiled coil</keyword>
<evidence type="ECO:0000313" key="4">
    <source>
        <dbReference type="Proteomes" id="UP000068210"/>
    </source>
</evidence>
<evidence type="ECO:0000313" key="3">
    <source>
        <dbReference type="EMBL" id="AJE23580.1"/>
    </source>
</evidence>
<evidence type="ECO:0000259" key="2">
    <source>
        <dbReference type="Pfam" id="PF11740"/>
    </source>
</evidence>
<sequence length="318" mass="34580">MIAPSSPAGALPMSTAIPADVRDRVLQAAQELYEQNGREAMPTVDAVRRQARVDMNAASVVMREWRRAQRAQSAPLAVTVPEAVTQAHSTALVVLWQTAQQLANESLRAAQAAWETERSEAERDRQEIADAYERQAREREQAQALLETAERTHQEAAQTLAEVRAALAEALTRAERAEARALEIEHRTEDLRAELDRAHQDHARARTETASLAGELRQSQEAVAALRAQRDMTEAGKTQEAERLAQAARLERDQLLGELVAARAATAKAQEDTAEARERAAGLAGKLESEQAHGAALAALLARLKIPAGRASGDGEHS</sequence>
<dbReference type="InterPro" id="IPR021104">
    <property type="entry name" value="KfrA_DNA-bd_N"/>
</dbReference>
<protein>
    <submittedName>
        <fullName evidence="3">KfrA plasmid stable inheritance protein</fullName>
    </submittedName>
</protein>
<feature type="coiled-coil region" evidence="1">
    <location>
        <begin position="104"/>
        <end position="208"/>
    </location>
</feature>
<proteinExistence type="predicted"/>
<name>A0A0C4WUJ6_9GAMM</name>
<dbReference type="HOGENOM" id="CLU_071489_0_0_6"/>